<evidence type="ECO:0000256" key="1">
    <source>
        <dbReference type="ARBA" id="ARBA00006484"/>
    </source>
</evidence>
<dbReference type="PANTHER" id="PTHR43008:SF8">
    <property type="entry name" value="BENZIL REDUCTASE ((S)-BENZOIN FORMING) IRC24"/>
    <property type="match status" value="1"/>
</dbReference>
<evidence type="ECO:0000313" key="4">
    <source>
        <dbReference type="Proteomes" id="UP000054266"/>
    </source>
</evidence>
<accession>A0A0D2G569</accession>
<evidence type="ECO:0000313" key="3">
    <source>
        <dbReference type="EMBL" id="KIW67164.1"/>
    </source>
</evidence>
<dbReference type="Gene3D" id="3.40.50.720">
    <property type="entry name" value="NAD(P)-binding Rossmann-like Domain"/>
    <property type="match status" value="1"/>
</dbReference>
<reference evidence="3 4" key="1">
    <citation type="submission" date="2015-01" db="EMBL/GenBank/DDBJ databases">
        <title>The Genome Sequence of Capronia semiimmersa CBS27337.</title>
        <authorList>
            <consortium name="The Broad Institute Genomics Platform"/>
            <person name="Cuomo C."/>
            <person name="de Hoog S."/>
            <person name="Gorbushina A."/>
            <person name="Stielow B."/>
            <person name="Teixiera M."/>
            <person name="Abouelleil A."/>
            <person name="Chapman S.B."/>
            <person name="Priest M."/>
            <person name="Young S.K."/>
            <person name="Wortman J."/>
            <person name="Nusbaum C."/>
            <person name="Birren B."/>
        </authorList>
    </citation>
    <scope>NUCLEOTIDE SEQUENCE [LARGE SCALE GENOMIC DNA]</scope>
    <source>
        <strain evidence="3 4">CBS 27337</strain>
    </source>
</reference>
<dbReference type="GO" id="GO:0016616">
    <property type="term" value="F:oxidoreductase activity, acting on the CH-OH group of donors, NAD or NADP as acceptor"/>
    <property type="evidence" value="ECO:0007669"/>
    <property type="project" value="UniProtKB-ARBA"/>
</dbReference>
<dbReference type="Pfam" id="PF00106">
    <property type="entry name" value="adh_short"/>
    <property type="match status" value="1"/>
</dbReference>
<keyword evidence="4" id="KW-1185">Reference proteome</keyword>
<evidence type="ECO:0000256" key="2">
    <source>
        <dbReference type="ARBA" id="ARBA00023002"/>
    </source>
</evidence>
<dbReference type="PANTHER" id="PTHR43008">
    <property type="entry name" value="BENZIL REDUCTASE"/>
    <property type="match status" value="1"/>
</dbReference>
<dbReference type="SUPFAM" id="SSF51735">
    <property type="entry name" value="NAD(P)-binding Rossmann-fold domains"/>
    <property type="match status" value="1"/>
</dbReference>
<keyword evidence="2" id="KW-0560">Oxidoreductase</keyword>
<dbReference type="STRING" id="5601.A0A0D2G569"/>
<sequence>MSSEAPRVVLLTGAGGGIGLAIAQNLLSNGARVVGVDLSTARLSDLKAQYDAQLEIVTGDIGERSTSAQAVEIATTKFGRLDSIILNAAILAPVGPVADTNVEDWRKLFNVNFFALLHTIQISMHQLRQNKGSIIMTSSGVSLRPNKAWNAYAAAKRAMNSVCAGLDLEEPDVSTVCITPGIVDTGIQKQVRENHKATLPPEQYNWLNEMYEKGELVSPEKPASTFAKLALRGVPPQVRGQVVAWDDKLVKA</sequence>
<dbReference type="HOGENOM" id="CLU_010194_2_11_1"/>
<dbReference type="InterPro" id="IPR002347">
    <property type="entry name" value="SDR_fam"/>
</dbReference>
<dbReference type="PRINTS" id="PR00081">
    <property type="entry name" value="GDHRDH"/>
</dbReference>
<proteinExistence type="inferred from homology"/>
<name>A0A0D2G569_9EURO</name>
<organism evidence="3 4">
    <name type="scientific">Phialophora macrospora</name>
    <dbReference type="NCBI Taxonomy" id="1851006"/>
    <lineage>
        <taxon>Eukaryota</taxon>
        <taxon>Fungi</taxon>
        <taxon>Dikarya</taxon>
        <taxon>Ascomycota</taxon>
        <taxon>Pezizomycotina</taxon>
        <taxon>Eurotiomycetes</taxon>
        <taxon>Chaetothyriomycetidae</taxon>
        <taxon>Chaetothyriales</taxon>
        <taxon>Herpotrichiellaceae</taxon>
        <taxon>Phialophora</taxon>
    </lineage>
</organism>
<dbReference type="GO" id="GO:0050664">
    <property type="term" value="F:oxidoreductase activity, acting on NAD(P)H, oxygen as acceptor"/>
    <property type="evidence" value="ECO:0007669"/>
    <property type="project" value="TreeGrafter"/>
</dbReference>
<dbReference type="Proteomes" id="UP000054266">
    <property type="component" value="Unassembled WGS sequence"/>
</dbReference>
<dbReference type="AlphaFoldDB" id="A0A0D2G569"/>
<dbReference type="EMBL" id="KN846959">
    <property type="protein sequence ID" value="KIW67164.1"/>
    <property type="molecule type" value="Genomic_DNA"/>
</dbReference>
<comment type="similarity">
    <text evidence="1">Belongs to the short-chain dehydrogenases/reductases (SDR) family.</text>
</comment>
<protein>
    <submittedName>
        <fullName evidence="3">Uncharacterized protein</fullName>
    </submittedName>
</protein>
<dbReference type="InterPro" id="IPR036291">
    <property type="entry name" value="NAD(P)-bd_dom_sf"/>
</dbReference>
<gene>
    <name evidence="3" type="ORF">PV04_06436</name>
</gene>